<dbReference type="PIRSF" id="PIRSF039026">
    <property type="entry name" value="SiaP"/>
    <property type="match status" value="1"/>
</dbReference>
<dbReference type="Gene3D" id="3.40.190.10">
    <property type="entry name" value="Periplasmic binding protein-like II"/>
    <property type="match status" value="1"/>
</dbReference>
<protein>
    <submittedName>
        <fullName evidence="3">ABC transporter substrate-binding protein</fullName>
    </submittedName>
</protein>
<reference evidence="3" key="1">
    <citation type="journal article" date="2014" name="Int. J. Syst. Evol. Microbiol.">
        <title>Complete genome of a new Firmicutes species belonging to the dominant human colonic microbiota ('Ruminococcus bicirculans') reveals two chromosomes and a selective capacity to utilize plant glucans.</title>
        <authorList>
            <consortium name="NISC Comparative Sequencing Program"/>
            <person name="Wegmann U."/>
            <person name="Louis P."/>
            <person name="Goesmann A."/>
            <person name="Henrissat B."/>
            <person name="Duncan S.H."/>
            <person name="Flint H.J."/>
        </authorList>
    </citation>
    <scope>NUCLEOTIDE SEQUENCE</scope>
    <source>
        <strain evidence="3">NBRC 107169</strain>
    </source>
</reference>
<dbReference type="RefSeq" id="WP_284362006.1">
    <property type="nucleotide sequence ID" value="NZ_BSNI01000001.1"/>
</dbReference>
<dbReference type="Gene3D" id="3.40.190.170">
    <property type="entry name" value="Bacterial extracellular solute-binding protein, family 7"/>
    <property type="match status" value="1"/>
</dbReference>
<name>A0ABQ5UPQ7_9HYPH</name>
<dbReference type="InterPro" id="IPR038404">
    <property type="entry name" value="TRAP_DctP_sf"/>
</dbReference>
<dbReference type="NCBIfam" id="NF037995">
    <property type="entry name" value="TRAP_S1"/>
    <property type="match status" value="1"/>
</dbReference>
<dbReference type="Proteomes" id="UP001161405">
    <property type="component" value="Unassembled WGS sequence"/>
</dbReference>
<gene>
    <name evidence="3" type="ORF">GCM10007879_06580</name>
</gene>
<keyword evidence="1 2" id="KW-0732">Signal</keyword>
<dbReference type="PANTHER" id="PTHR33376:SF5">
    <property type="entry name" value="EXTRACYTOPLASMIC SOLUTE RECEPTOR PROTEIN"/>
    <property type="match status" value="1"/>
</dbReference>
<feature type="chain" id="PRO_5046024266" evidence="2">
    <location>
        <begin position="33"/>
        <end position="358"/>
    </location>
</feature>
<reference evidence="3" key="2">
    <citation type="submission" date="2023-01" db="EMBL/GenBank/DDBJ databases">
        <title>Draft genome sequence of Maritalea porphyrae strain NBRC 107169.</title>
        <authorList>
            <person name="Sun Q."/>
            <person name="Mori K."/>
        </authorList>
    </citation>
    <scope>NUCLEOTIDE SEQUENCE</scope>
    <source>
        <strain evidence="3">NBRC 107169</strain>
    </source>
</reference>
<feature type="signal peptide" evidence="2">
    <location>
        <begin position="1"/>
        <end position="32"/>
    </location>
</feature>
<dbReference type="InterPro" id="IPR026289">
    <property type="entry name" value="SBP_TakP-like"/>
</dbReference>
<evidence type="ECO:0000313" key="4">
    <source>
        <dbReference type="Proteomes" id="UP001161405"/>
    </source>
</evidence>
<evidence type="ECO:0000313" key="3">
    <source>
        <dbReference type="EMBL" id="GLQ16409.1"/>
    </source>
</evidence>
<dbReference type="InterPro" id="IPR018389">
    <property type="entry name" value="DctP_fam"/>
</dbReference>
<evidence type="ECO:0000256" key="2">
    <source>
        <dbReference type="SAM" id="SignalP"/>
    </source>
</evidence>
<sequence>MEAINLKSVAKKVAAPAMAALVMSSAMVPAQAGEPMRWRVPVAFGTHLPALGDNINYVAEALDAATAGEVQFKVFEPGKLVAPLSITEAVKDGKMQAGYTWLGYDQGRIPAAPLLAARPFGMEPWEYTAWWYEGGGKALGEAVYAEHGVHPILCGIIGPETAGWFRDEIKSLDDIDGLKIRFAGLGGKVMQKLGASVTVLPGGEIFPALEKGAIDATEFSMPAIDQLLGFDKIIKNNYFPGWHQTYTAFHLVVNSDLWASLPADRKALLDMACTAGVMRNISKGEAIQGAVIAGFDEKGVTANTLPDELLRELQVITNEVMQEEAAKDDHFKTIYESQEAFSAEYKNWKSLAYLPRDF</sequence>
<proteinExistence type="predicted"/>
<comment type="caution">
    <text evidence="3">The sequence shown here is derived from an EMBL/GenBank/DDBJ whole genome shotgun (WGS) entry which is preliminary data.</text>
</comment>
<dbReference type="EMBL" id="BSNI01000001">
    <property type="protein sequence ID" value="GLQ16409.1"/>
    <property type="molecule type" value="Genomic_DNA"/>
</dbReference>
<dbReference type="PANTHER" id="PTHR33376">
    <property type="match status" value="1"/>
</dbReference>
<dbReference type="Pfam" id="PF03480">
    <property type="entry name" value="DctP"/>
    <property type="match status" value="1"/>
</dbReference>
<evidence type="ECO:0000256" key="1">
    <source>
        <dbReference type="ARBA" id="ARBA00022729"/>
    </source>
</evidence>
<organism evidence="3 4">
    <name type="scientific">Maritalea porphyrae</name>
    <dbReference type="NCBI Taxonomy" id="880732"/>
    <lineage>
        <taxon>Bacteria</taxon>
        <taxon>Pseudomonadati</taxon>
        <taxon>Pseudomonadota</taxon>
        <taxon>Alphaproteobacteria</taxon>
        <taxon>Hyphomicrobiales</taxon>
        <taxon>Devosiaceae</taxon>
        <taxon>Maritalea</taxon>
    </lineage>
</organism>
<keyword evidence="4" id="KW-1185">Reference proteome</keyword>
<dbReference type="CDD" id="cd13604">
    <property type="entry name" value="PBP2_TRAP_ketoacid_lactate_like"/>
    <property type="match status" value="1"/>
</dbReference>
<accession>A0ABQ5UPQ7</accession>